<keyword evidence="3" id="KW-1185">Reference proteome</keyword>
<sequence>MKTIRLLMICFLAVSTSCQNDDEYEAPDTLSDVAYYTSVFPGSPFNASAEKDFISFMDASQGAISHEWTIEEGNFFLRPGFKVNDSLPIFINEELGLTTTDKTAHVMFMNEGINKVCLKNTFSEPVTLQTEDGPISAVQEGDVYIFEKCFEIDVFAKDIQPAFKVLQDGEEILRVGANDVINEDISTWPVVDVEVNKTLTFVDLTTVGRPNDRTWSLSGIPQTSTDSVAEVAFLNFGTTTTVGNIKSSRIAPLPTASTFMQIPLRVRVVSSSQPFEILSEISENESGKLTFQVSGVLDPASLSGESANFTVNVVNEASGFDQNIAVQQIGVNPEDGSILEMTLAEPVYNSDKITVSYAGGNILSTDQRVLNSFEEKIATLSAGEDVLASDERYSFEIEEDRGNGGNTAGWWTNHNNPWYFMGTRDISAADGTRVVRFHADDYATVPDVTWFWGLSAAETAALVPNAGTYRLSIKVYRESGSTIGAFVINTNPEWVISIIDFSEGEDGQWVTYEVDVELTDAMERLNIGVRKADNPGVSGPQTFYIDDIKLAPIEARP</sequence>
<name>A0ABY1L1M5_9FLAO</name>
<feature type="chain" id="PRO_5047428578" description="DUF5689 domain-containing protein" evidence="1">
    <location>
        <begin position="21"/>
        <end position="557"/>
    </location>
</feature>
<dbReference type="Gene3D" id="2.60.120.260">
    <property type="entry name" value="Galactose-binding domain-like"/>
    <property type="match status" value="1"/>
</dbReference>
<dbReference type="EMBL" id="FTOB01000011">
    <property type="protein sequence ID" value="SIT11545.1"/>
    <property type="molecule type" value="Genomic_DNA"/>
</dbReference>
<gene>
    <name evidence="2" type="ORF">SAMN05421766_11115</name>
</gene>
<reference evidence="2 3" key="1">
    <citation type="submission" date="2017-01" db="EMBL/GenBank/DDBJ databases">
        <authorList>
            <person name="Varghese N."/>
            <person name="Submissions S."/>
        </authorList>
    </citation>
    <scope>NUCLEOTIDE SEQUENCE [LARGE SCALE GENOMIC DNA]</scope>
    <source>
        <strain evidence="2 3">DSM 2061</strain>
    </source>
</reference>
<comment type="caution">
    <text evidence="2">The sequence shown here is derived from an EMBL/GenBank/DDBJ whole genome shotgun (WGS) entry which is preliminary data.</text>
</comment>
<evidence type="ECO:0000256" key="1">
    <source>
        <dbReference type="SAM" id="SignalP"/>
    </source>
</evidence>
<dbReference type="Proteomes" id="UP000185728">
    <property type="component" value="Unassembled WGS sequence"/>
</dbReference>
<organism evidence="2 3">
    <name type="scientific">Zobellia uliginosa</name>
    <dbReference type="NCBI Taxonomy" id="143224"/>
    <lineage>
        <taxon>Bacteria</taxon>
        <taxon>Pseudomonadati</taxon>
        <taxon>Bacteroidota</taxon>
        <taxon>Flavobacteriia</taxon>
        <taxon>Flavobacteriales</taxon>
        <taxon>Flavobacteriaceae</taxon>
        <taxon>Zobellia</taxon>
    </lineage>
</organism>
<dbReference type="CDD" id="cd02795">
    <property type="entry name" value="CBM6-CBM35-CBM36_like"/>
    <property type="match status" value="1"/>
</dbReference>
<evidence type="ECO:0000313" key="2">
    <source>
        <dbReference type="EMBL" id="SIT11545.1"/>
    </source>
</evidence>
<proteinExistence type="predicted"/>
<feature type="signal peptide" evidence="1">
    <location>
        <begin position="1"/>
        <end position="20"/>
    </location>
</feature>
<protein>
    <recommendedName>
        <fullName evidence="4">DUF5689 domain-containing protein</fullName>
    </recommendedName>
</protein>
<dbReference type="PROSITE" id="PS51257">
    <property type="entry name" value="PROKAR_LIPOPROTEIN"/>
    <property type="match status" value="1"/>
</dbReference>
<evidence type="ECO:0008006" key="4">
    <source>
        <dbReference type="Google" id="ProtNLM"/>
    </source>
</evidence>
<dbReference type="RefSeq" id="WP_139327755.1">
    <property type="nucleotide sequence ID" value="NZ_FTOB01000011.1"/>
</dbReference>
<keyword evidence="1" id="KW-0732">Signal</keyword>
<accession>A0ABY1L1M5</accession>
<evidence type="ECO:0000313" key="3">
    <source>
        <dbReference type="Proteomes" id="UP000185728"/>
    </source>
</evidence>